<name>A0ABT0PXC2_9FLAO</name>
<comment type="caution">
    <text evidence="3">The sequence shown here is derived from an EMBL/GenBank/DDBJ whole genome shotgun (WGS) entry which is preliminary data.</text>
</comment>
<dbReference type="CDD" id="cd09618">
    <property type="entry name" value="CBM9_like_2"/>
    <property type="match status" value="1"/>
</dbReference>
<evidence type="ECO:0000313" key="4">
    <source>
        <dbReference type="Proteomes" id="UP001203607"/>
    </source>
</evidence>
<evidence type="ECO:0000313" key="3">
    <source>
        <dbReference type="EMBL" id="MCL6275128.1"/>
    </source>
</evidence>
<evidence type="ECO:0000259" key="1">
    <source>
        <dbReference type="Pfam" id="PF06452"/>
    </source>
</evidence>
<keyword evidence="4" id="KW-1185">Reference proteome</keyword>
<dbReference type="SUPFAM" id="SSF49344">
    <property type="entry name" value="CBD9-like"/>
    <property type="match status" value="1"/>
</dbReference>
<dbReference type="Gene3D" id="2.60.40.1190">
    <property type="match status" value="1"/>
</dbReference>
<dbReference type="InterPro" id="IPR010502">
    <property type="entry name" value="Carb-bd_dom_fam9"/>
</dbReference>
<gene>
    <name evidence="3" type="ORF">M3P19_14000</name>
</gene>
<reference evidence="3 4" key="1">
    <citation type="submission" date="2022-05" db="EMBL/GenBank/DDBJ databases">
        <authorList>
            <person name="Park J.-S."/>
        </authorList>
    </citation>
    <scope>NUCLEOTIDE SEQUENCE [LARGE SCALE GENOMIC DNA]</scope>
    <source>
        <strain evidence="3 4">2012CJ35-5</strain>
    </source>
</reference>
<dbReference type="EMBL" id="JAMFMA010000003">
    <property type="protein sequence ID" value="MCL6275128.1"/>
    <property type="molecule type" value="Genomic_DNA"/>
</dbReference>
<feature type="domain" description="DUF5916" evidence="2">
    <location>
        <begin position="244"/>
        <end position="342"/>
    </location>
</feature>
<evidence type="ECO:0000259" key="2">
    <source>
        <dbReference type="Pfam" id="PF19313"/>
    </source>
</evidence>
<organism evidence="3 4">
    <name type="scientific">Flagellimonas spongiicola</name>
    <dbReference type="NCBI Taxonomy" id="2942208"/>
    <lineage>
        <taxon>Bacteria</taxon>
        <taxon>Pseudomonadati</taxon>
        <taxon>Bacteroidota</taxon>
        <taxon>Flavobacteriia</taxon>
        <taxon>Flavobacteriales</taxon>
        <taxon>Flavobacteriaceae</taxon>
        <taxon>Flagellimonas</taxon>
    </lineage>
</organism>
<dbReference type="Pfam" id="PF19313">
    <property type="entry name" value="DUF5916"/>
    <property type="match status" value="1"/>
</dbReference>
<dbReference type="Proteomes" id="UP001203607">
    <property type="component" value="Unassembled WGS sequence"/>
</dbReference>
<feature type="domain" description="Carbohydrate-binding" evidence="1">
    <location>
        <begin position="43"/>
        <end position="206"/>
    </location>
</feature>
<sequence>MKSFWPTILFLLPILTFSQYDGGDTRANFKYNIQRATTEITLDAVIGEDEWTEYQPFSPFYNHWPTDTGFAENQTEVKLTYDHQNLYVMAKCYDKGKRIVQSLMRDNRQDYWDSDNFSIVLDPVNNKQSGFLFGVTAGGSEIEGDLTIRGSQTDFSENWDNKWASRTAQYDGYWIVEMAIPFKTLRYNPNQSNWGINFIRGDKQNNAYTTWTLYPLNFSTASMNFMGTLNWDKSPEKAKGAFILNPYVTSSTLRDFEDSEQLEADFNSDIGGEVKIALTSNLNLDLTLFPDFSNADVDQQVTNITRFSIFLPEQRNFFLENSDIFSSFGSYDVRPFFSRRIGIIDGTPTPIDFGGRLTGNVTPNLRIGVMNLQTQQTDDLAAQNYSVGAFQHKILKRSVIKGIFMNRQATSTTQDLEFSRNAGLEFSYVSESGKLNTTFLYHTSITPENYDNTHFYGFVGSFTSKRFRSGWTFNVVGDNYITELGVNPRLENYNAITEETTRVGYTLINPWVRYLTFIDDETKKLNSHGLRTWHNLYLNPDGSFNESQNNFGWDFYYRNTARLTLLSRYRKVNLMFPTGLLGDDYTPIPVGDYSFPWAELRYDSDVRKAFVWNTRLAYGQFFNGTRMGAMVQGSYRLRPWGSFGITYDYNDIRLAEGFGEDQLHLIRFNGDISFSNKLFLRNVLQYNTQGDNFSVFSRFQWRYSPMSDIFLIFNENHDTQGLGIKNRSVVLKVTYWL</sequence>
<proteinExistence type="predicted"/>
<accession>A0ABT0PXC2</accession>
<dbReference type="RefSeq" id="WP_249658316.1">
    <property type="nucleotide sequence ID" value="NZ_JAMFMA010000003.1"/>
</dbReference>
<protein>
    <submittedName>
        <fullName evidence="3">Carbohydrate binding family 9 domain-containing protein</fullName>
    </submittedName>
</protein>
<dbReference type="InterPro" id="IPR045670">
    <property type="entry name" value="DUF5916"/>
</dbReference>
<dbReference type="Pfam" id="PF06452">
    <property type="entry name" value="CBM9_1"/>
    <property type="match status" value="1"/>
</dbReference>